<dbReference type="Pfam" id="PF08713">
    <property type="entry name" value="DNA_alkylation"/>
    <property type="match status" value="1"/>
</dbReference>
<evidence type="ECO:0008006" key="3">
    <source>
        <dbReference type="Google" id="ProtNLM"/>
    </source>
</evidence>
<dbReference type="OrthoDB" id="9797162at2"/>
<dbReference type="Proteomes" id="UP000298347">
    <property type="component" value="Unassembled WGS sequence"/>
</dbReference>
<keyword evidence="2" id="KW-1185">Reference proteome</keyword>
<dbReference type="EMBL" id="SRJD01000030">
    <property type="protein sequence ID" value="TGA96130.1"/>
    <property type="molecule type" value="Genomic_DNA"/>
</dbReference>
<evidence type="ECO:0000313" key="2">
    <source>
        <dbReference type="Proteomes" id="UP000298347"/>
    </source>
</evidence>
<comment type="caution">
    <text evidence="1">The sequence shown here is derived from an EMBL/GenBank/DDBJ whole genome shotgun (WGS) entry which is preliminary data.</text>
</comment>
<gene>
    <name evidence="1" type="ORF">E4665_16620</name>
</gene>
<dbReference type="RefSeq" id="WP_135349922.1">
    <property type="nucleotide sequence ID" value="NZ_SRJD01000030.1"/>
</dbReference>
<proteinExistence type="predicted"/>
<accession>A0A4Z0GHC0</accession>
<dbReference type="AlphaFoldDB" id="A0A4Z0GHC0"/>
<dbReference type="SUPFAM" id="SSF48371">
    <property type="entry name" value="ARM repeat"/>
    <property type="match status" value="1"/>
</dbReference>
<reference evidence="1 2" key="1">
    <citation type="journal article" date="2015" name="Int. J. Syst. Evol. Microbiol.">
        <title>Sporolactobacillus shoreae sp. nov. and Sporolactobacillus spathodeae sp. nov., two spore-forming lactic acid bacteria isolated from tree barks in Thailand.</title>
        <authorList>
            <person name="Thamacharoensuk T."/>
            <person name="Kitahara M."/>
            <person name="Ohkuma M."/>
            <person name="Thongchul N."/>
            <person name="Tanasupawat S."/>
        </authorList>
    </citation>
    <scope>NUCLEOTIDE SEQUENCE [LARGE SCALE GENOMIC DNA]</scope>
    <source>
        <strain evidence="1 2">BK92</strain>
    </source>
</reference>
<evidence type="ECO:0000313" key="1">
    <source>
        <dbReference type="EMBL" id="TGA96130.1"/>
    </source>
</evidence>
<name>A0A4Z0GHC0_9BACL</name>
<dbReference type="Gene3D" id="1.25.40.290">
    <property type="entry name" value="ARM repeat domains"/>
    <property type="match status" value="1"/>
</dbReference>
<dbReference type="InterPro" id="IPR014825">
    <property type="entry name" value="DNA_alkylation"/>
</dbReference>
<organism evidence="1 2">
    <name type="scientific">Sporolactobacillus shoreae</name>
    <dbReference type="NCBI Taxonomy" id="1465501"/>
    <lineage>
        <taxon>Bacteria</taxon>
        <taxon>Bacillati</taxon>
        <taxon>Bacillota</taxon>
        <taxon>Bacilli</taxon>
        <taxon>Bacillales</taxon>
        <taxon>Sporolactobacillaceae</taxon>
        <taxon>Sporolactobacillus</taxon>
    </lineage>
</organism>
<sequence>MRRAVTEGLRIWTSRDYFKQHPEIAVQLLSKLNDDESEYVRKSVGNALKDISKKHEKLVINELEQWDLSKKTINQVYKYAMKYIQKKGGHAL</sequence>
<dbReference type="InterPro" id="IPR016024">
    <property type="entry name" value="ARM-type_fold"/>
</dbReference>
<protein>
    <recommendedName>
        <fullName evidence="3">HEAT repeat domain-containing protein</fullName>
    </recommendedName>
</protein>